<dbReference type="GO" id="GO:0007517">
    <property type="term" value="P:muscle organ development"/>
    <property type="evidence" value="ECO:0007669"/>
    <property type="project" value="UniProtKB-KW"/>
</dbReference>
<evidence type="ECO:0000256" key="4">
    <source>
        <dbReference type="ARBA" id="ARBA00020768"/>
    </source>
</evidence>
<evidence type="ECO:0000313" key="16">
    <source>
        <dbReference type="WBParaSite" id="HNAJ_0000231201-mRNA-1"/>
    </source>
</evidence>
<dbReference type="InterPro" id="IPR019734">
    <property type="entry name" value="TPR_rpt"/>
</dbReference>
<dbReference type="GO" id="GO:0048471">
    <property type="term" value="C:perinuclear region of cytoplasm"/>
    <property type="evidence" value="ECO:0007669"/>
    <property type="project" value="UniProtKB-SubCell"/>
</dbReference>
<dbReference type="InterPro" id="IPR013105">
    <property type="entry name" value="TPR_2"/>
</dbReference>
<dbReference type="InterPro" id="IPR024660">
    <property type="entry name" value="UCS_central_dom"/>
</dbReference>
<evidence type="ECO:0000256" key="5">
    <source>
        <dbReference type="ARBA" id="ARBA00022473"/>
    </source>
</evidence>
<evidence type="ECO:0000256" key="12">
    <source>
        <dbReference type="PROSITE-ProRule" id="PRU00339"/>
    </source>
</evidence>
<feature type="domain" description="UNC-45/Cro1/She4 central" evidence="13">
    <location>
        <begin position="405"/>
        <end position="547"/>
    </location>
</feature>
<keyword evidence="6" id="KW-0963">Cytoplasm</keyword>
<dbReference type="STRING" id="102285.A0A0R3T5H4"/>
<evidence type="ECO:0000256" key="10">
    <source>
        <dbReference type="ARBA" id="ARBA00022803"/>
    </source>
</evidence>
<evidence type="ECO:0000313" key="15">
    <source>
        <dbReference type="Proteomes" id="UP000278807"/>
    </source>
</evidence>
<evidence type="ECO:0000313" key="14">
    <source>
        <dbReference type="EMBL" id="VDN98166.1"/>
    </source>
</evidence>
<evidence type="ECO:0000256" key="6">
    <source>
        <dbReference type="ARBA" id="ARBA00022490"/>
    </source>
</evidence>
<dbReference type="Gene3D" id="1.25.10.10">
    <property type="entry name" value="Leucine-rich Repeat Variant"/>
    <property type="match status" value="2"/>
</dbReference>
<sequence length="1046" mass="115605">MVEICEQLHKKGNSLFSEGKYQQAIDSYKECLKNLQDDKKRQQVVNRNLAQCYLNLNKFHEAVEAANEALKICPTDTKALFRRSVAFEKQGELKESIVDAKMLIQLEPNNKSIQELIRRVESCVIEKKDFAQSLKGKVDSMYSILTDEKSDDDLIGKALSNMIALIKDEGKTAASTLWSHSSSQKLFDLTNCDKTKIVGTSLLLLEKIVKALPSLGVIVLDRLTNKYIFGRVLSPDVDVSVEMCKFISHILESITEIKSYRKAHDAALEAAKRNKTQAQTFLPKEVYPAYQLDPALEGRVQELLSQIMRASNSYRLEAAARDVLIQTLTWLIPSETGIGWSKRFINTEGNIERLLEVAAATCPATAMDRSNLNLSSSRRKRLVEETSQVEKEAGLPEISRGGLLKTSHNTRLIVACLLSRLFNDLRSDQDRQHFCQVCVDFVMELLTDKFIESKIEAAAIIGTLFSGPYEIGSRVLGTEGILEGLFLLTQSENLTHQTIALDTIILATTKKDKCMAIVNQAVPILRALYKSPDDGIKVRALLGLCKLGVLGGSDASIKSMADGSTVILMKACRRLLLGESSNALRDDPNSTRWAIDGLAYLSLTGEVKEAVAKDKVLLEAVFKVADLGYYDTAFPLVSFLANLTNSFPEKEVLPEMVEIAKFAKQHIPEKHEQDEPKVVAQRRKTLIEVGLPSCLFNITTKLVTKTSASQPQVREMVSRIYLSCAECIDCRGALVAAGAGKALLNLALSENTDEGKYAASQALAKLSITADPRLTFPGERSLEVIRPLLQLLDMECPALQNFEGLLALTNLASLDDKHRSRMLAEGALPKIEHYMFEEHEDIRRAAVECFGNLAQHPAVVLAYGGEGVPEDKTNGASETIIAKCGSSGSEVIKLLTLYCYDEKDIFLVRAAAGALAVLSHDIGILKRITQVDKWKEKFEALVAHPSPAIQHRAAYILRNCVEVGGADISLDIVQNSKIVELLDYLLHLPNIGDSEPLNPEVIVLGQGCPKELIREAAKSDRIKCHELADITLNKLVEYGFIKPTHK</sequence>
<dbReference type="GO" id="GO:0030154">
    <property type="term" value="P:cell differentiation"/>
    <property type="evidence" value="ECO:0007669"/>
    <property type="project" value="UniProtKB-KW"/>
</dbReference>
<dbReference type="SMART" id="SM00185">
    <property type="entry name" value="ARM"/>
    <property type="match status" value="4"/>
</dbReference>
<evidence type="ECO:0000256" key="1">
    <source>
        <dbReference type="ARBA" id="ARBA00004161"/>
    </source>
</evidence>
<dbReference type="PROSITE" id="PS50005">
    <property type="entry name" value="TPR"/>
    <property type="match status" value="1"/>
</dbReference>
<dbReference type="OrthoDB" id="199930at2759"/>
<keyword evidence="15" id="KW-1185">Reference proteome</keyword>
<keyword evidence="7" id="KW-0517">Myogenesis</keyword>
<protein>
    <recommendedName>
        <fullName evidence="4">Protein unc-45 homolog B</fullName>
    </recommendedName>
</protein>
<keyword evidence="9" id="KW-0221">Differentiation</keyword>
<keyword evidence="10 12" id="KW-0802">TPR repeat</keyword>
<evidence type="ECO:0000256" key="2">
    <source>
        <dbReference type="ARBA" id="ARBA00004216"/>
    </source>
</evidence>
<dbReference type="SUPFAM" id="SSF48452">
    <property type="entry name" value="TPR-like"/>
    <property type="match status" value="1"/>
</dbReference>
<dbReference type="AlphaFoldDB" id="A0A0R3T5H4"/>
<proteinExistence type="predicted"/>
<dbReference type="InterPro" id="IPR000225">
    <property type="entry name" value="Armadillo"/>
</dbReference>
<feature type="repeat" description="TPR" evidence="12">
    <location>
        <begin position="43"/>
        <end position="76"/>
    </location>
</feature>
<reference evidence="16" key="1">
    <citation type="submission" date="2017-02" db="UniProtKB">
        <authorList>
            <consortium name="WormBaseParasite"/>
        </authorList>
    </citation>
    <scope>IDENTIFICATION</scope>
</reference>
<dbReference type="Pfam" id="PF13181">
    <property type="entry name" value="TPR_8"/>
    <property type="match status" value="1"/>
</dbReference>
<dbReference type="Pfam" id="PF07719">
    <property type="entry name" value="TPR_2"/>
    <property type="match status" value="1"/>
</dbReference>
<comment type="subcellular location">
    <subcellularLocation>
        <location evidence="1">Cytoplasm</location>
        <location evidence="1">Myofibril</location>
        <location evidence="1">Sarcomere</location>
        <location evidence="1">A band</location>
    </subcellularLocation>
    <subcellularLocation>
        <location evidence="2">Cytoplasm</location>
        <location evidence="2">Myofibril</location>
        <location evidence="2">Sarcomere</location>
        <location evidence="2">Z line</location>
    </subcellularLocation>
    <subcellularLocation>
        <location evidence="3">Cytoplasm</location>
        <location evidence="3">Perinuclear region</location>
    </subcellularLocation>
</comment>
<dbReference type="InterPro" id="IPR016024">
    <property type="entry name" value="ARM-type_fold"/>
</dbReference>
<keyword evidence="8" id="KW-0677">Repeat</keyword>
<evidence type="ECO:0000256" key="11">
    <source>
        <dbReference type="ARBA" id="ARBA00023186"/>
    </source>
</evidence>
<dbReference type="InterPro" id="IPR011990">
    <property type="entry name" value="TPR-like_helical_dom_sf"/>
</dbReference>
<dbReference type="WBParaSite" id="HNAJ_0000231201-mRNA-1">
    <property type="protein sequence ID" value="HNAJ_0000231201-mRNA-1"/>
    <property type="gene ID" value="HNAJ_0000231201"/>
</dbReference>
<keyword evidence="5" id="KW-0217">Developmental protein</keyword>
<evidence type="ECO:0000256" key="8">
    <source>
        <dbReference type="ARBA" id="ARBA00022737"/>
    </source>
</evidence>
<evidence type="ECO:0000256" key="9">
    <source>
        <dbReference type="ARBA" id="ARBA00022782"/>
    </source>
</evidence>
<evidence type="ECO:0000256" key="3">
    <source>
        <dbReference type="ARBA" id="ARBA00004556"/>
    </source>
</evidence>
<evidence type="ECO:0000256" key="7">
    <source>
        <dbReference type="ARBA" id="ARBA00022541"/>
    </source>
</evidence>
<dbReference type="PANTHER" id="PTHR45994:SF1">
    <property type="entry name" value="FI21225P1"/>
    <property type="match status" value="1"/>
</dbReference>
<reference evidence="14 15" key="2">
    <citation type="submission" date="2018-11" db="EMBL/GenBank/DDBJ databases">
        <authorList>
            <consortium name="Pathogen Informatics"/>
        </authorList>
    </citation>
    <scope>NUCLEOTIDE SEQUENCE [LARGE SCALE GENOMIC DNA]</scope>
</reference>
<dbReference type="Pfam" id="PF11701">
    <property type="entry name" value="UNC45-central"/>
    <property type="match status" value="1"/>
</dbReference>
<dbReference type="PANTHER" id="PTHR45994">
    <property type="entry name" value="FI21225P1"/>
    <property type="match status" value="1"/>
</dbReference>
<dbReference type="Gene3D" id="1.25.40.10">
    <property type="entry name" value="Tetratricopeptide repeat domain"/>
    <property type="match status" value="1"/>
</dbReference>
<dbReference type="SUPFAM" id="SSF48371">
    <property type="entry name" value="ARM repeat"/>
    <property type="match status" value="1"/>
</dbReference>
<accession>A0A0R3T5H4</accession>
<evidence type="ECO:0000259" key="13">
    <source>
        <dbReference type="Pfam" id="PF11701"/>
    </source>
</evidence>
<gene>
    <name evidence="14" type="ORF">HNAJ_LOCUS2307</name>
</gene>
<dbReference type="GO" id="GO:0030018">
    <property type="term" value="C:Z disc"/>
    <property type="evidence" value="ECO:0007669"/>
    <property type="project" value="UniProtKB-SubCell"/>
</dbReference>
<dbReference type="GO" id="GO:0051879">
    <property type="term" value="F:Hsp90 protein binding"/>
    <property type="evidence" value="ECO:0007669"/>
    <property type="project" value="TreeGrafter"/>
</dbReference>
<keyword evidence="11" id="KW-0143">Chaperone</keyword>
<dbReference type="Proteomes" id="UP000278807">
    <property type="component" value="Unassembled WGS sequence"/>
</dbReference>
<dbReference type="InterPro" id="IPR011989">
    <property type="entry name" value="ARM-like"/>
</dbReference>
<dbReference type="SMART" id="SM00028">
    <property type="entry name" value="TPR"/>
    <property type="match status" value="3"/>
</dbReference>
<name>A0A0R3T5H4_RODNA</name>
<dbReference type="GO" id="GO:0031672">
    <property type="term" value="C:A band"/>
    <property type="evidence" value="ECO:0007669"/>
    <property type="project" value="UniProtKB-SubCell"/>
</dbReference>
<dbReference type="EMBL" id="UZAE01001099">
    <property type="protein sequence ID" value="VDN98166.1"/>
    <property type="molecule type" value="Genomic_DNA"/>
</dbReference>
<organism evidence="16">
    <name type="scientific">Rodentolepis nana</name>
    <name type="common">Dwarf tapeworm</name>
    <name type="synonym">Hymenolepis nana</name>
    <dbReference type="NCBI Taxonomy" id="102285"/>
    <lineage>
        <taxon>Eukaryota</taxon>
        <taxon>Metazoa</taxon>
        <taxon>Spiralia</taxon>
        <taxon>Lophotrochozoa</taxon>
        <taxon>Platyhelminthes</taxon>
        <taxon>Cestoda</taxon>
        <taxon>Eucestoda</taxon>
        <taxon>Cyclophyllidea</taxon>
        <taxon>Hymenolepididae</taxon>
        <taxon>Rodentolepis</taxon>
    </lineage>
</organism>